<dbReference type="KEGG" id="otd:J1M35_07590"/>
<accession>A0A975CM56</accession>
<evidence type="ECO:0000256" key="1">
    <source>
        <dbReference type="SAM" id="MobiDB-lite"/>
    </source>
</evidence>
<dbReference type="EMBL" id="CP071796">
    <property type="protein sequence ID" value="QTD46724.1"/>
    <property type="molecule type" value="Genomic_DNA"/>
</dbReference>
<gene>
    <name evidence="3" type="ORF">J1M35_07590</name>
</gene>
<feature type="region of interest" description="Disordered" evidence="1">
    <location>
        <begin position="54"/>
        <end position="74"/>
    </location>
</feature>
<dbReference type="Proteomes" id="UP000663903">
    <property type="component" value="Chromosome"/>
</dbReference>
<sequence length="114" mass="11827">MRSPSVIKSSLAAVCLTSGALALAQTPPATAPGTLRDEPVLDRKTQRVEHIHTEDAGSRVDEVRSGGETKSIKVQPKAAVPAYDVLPADATGSGANSREAGPGAAGRRVWKLPF</sequence>
<organism evidence="3 4">
    <name type="scientific">Ottowia testudinis</name>
    <dbReference type="NCBI Taxonomy" id="2816950"/>
    <lineage>
        <taxon>Bacteria</taxon>
        <taxon>Pseudomonadati</taxon>
        <taxon>Pseudomonadota</taxon>
        <taxon>Betaproteobacteria</taxon>
        <taxon>Burkholderiales</taxon>
        <taxon>Comamonadaceae</taxon>
        <taxon>Ottowia</taxon>
    </lineage>
</organism>
<feature type="region of interest" description="Disordered" evidence="1">
    <location>
        <begin position="89"/>
        <end position="114"/>
    </location>
</feature>
<evidence type="ECO:0000313" key="3">
    <source>
        <dbReference type="EMBL" id="QTD46724.1"/>
    </source>
</evidence>
<evidence type="ECO:0000256" key="2">
    <source>
        <dbReference type="SAM" id="SignalP"/>
    </source>
</evidence>
<feature type="compositionally biased region" description="Basic and acidic residues" evidence="1">
    <location>
        <begin position="54"/>
        <end position="71"/>
    </location>
</feature>
<keyword evidence="2" id="KW-0732">Signal</keyword>
<feature type="signal peptide" evidence="2">
    <location>
        <begin position="1"/>
        <end position="24"/>
    </location>
</feature>
<evidence type="ECO:0000313" key="4">
    <source>
        <dbReference type="Proteomes" id="UP000663903"/>
    </source>
</evidence>
<keyword evidence="4" id="KW-1185">Reference proteome</keyword>
<feature type="chain" id="PRO_5037754435" description="DUF2782 domain-containing protein" evidence="2">
    <location>
        <begin position="25"/>
        <end position="114"/>
    </location>
</feature>
<dbReference type="RefSeq" id="WP_208010623.1">
    <property type="nucleotide sequence ID" value="NZ_CP071796.1"/>
</dbReference>
<reference evidence="3" key="1">
    <citation type="submission" date="2021-03" db="EMBL/GenBank/DDBJ databases">
        <title>Ottowia sp. 27C isolated from the cloaca of a Giant Asian pond turtle (Heosemys grandis).</title>
        <authorList>
            <person name="Spergser J."/>
            <person name="Busse H.-J."/>
        </authorList>
    </citation>
    <scope>NUCLEOTIDE SEQUENCE</scope>
    <source>
        <strain evidence="3">27C</strain>
    </source>
</reference>
<dbReference type="AlphaFoldDB" id="A0A975CM56"/>
<name>A0A975CM56_9BURK</name>
<proteinExistence type="predicted"/>
<protein>
    <recommendedName>
        <fullName evidence="5">DUF2782 domain-containing protein</fullName>
    </recommendedName>
</protein>
<evidence type="ECO:0008006" key="5">
    <source>
        <dbReference type="Google" id="ProtNLM"/>
    </source>
</evidence>